<dbReference type="Gene3D" id="3.40.50.1820">
    <property type="entry name" value="alpha/beta hydrolase"/>
    <property type="match status" value="1"/>
</dbReference>
<dbReference type="PANTHER" id="PTHR48081">
    <property type="entry name" value="AB HYDROLASE SUPERFAMILY PROTEIN C4A8.06C"/>
    <property type="match status" value="1"/>
</dbReference>
<feature type="chain" id="PRO_5042065809" evidence="2">
    <location>
        <begin position="23"/>
        <end position="325"/>
    </location>
</feature>
<dbReference type="InterPro" id="IPR049492">
    <property type="entry name" value="BD-FAE-like_dom"/>
</dbReference>
<keyword evidence="5" id="KW-1185">Reference proteome</keyword>
<dbReference type="Proteomes" id="UP001218638">
    <property type="component" value="Chromosome"/>
</dbReference>
<dbReference type="KEGG" id="slom:PXH66_03450"/>
<dbReference type="Pfam" id="PF20434">
    <property type="entry name" value="BD-FAE"/>
    <property type="match status" value="1"/>
</dbReference>
<feature type="signal peptide" evidence="2">
    <location>
        <begin position="1"/>
        <end position="22"/>
    </location>
</feature>
<dbReference type="InterPro" id="IPR019826">
    <property type="entry name" value="Carboxylesterase_B_AS"/>
</dbReference>
<gene>
    <name evidence="4" type="ORF">PXH66_03450</name>
</gene>
<dbReference type="InterPro" id="IPR050300">
    <property type="entry name" value="GDXG_lipolytic_enzyme"/>
</dbReference>
<feature type="domain" description="BD-FAE-like" evidence="3">
    <location>
        <begin position="83"/>
        <end position="186"/>
    </location>
</feature>
<sequence length="325" mass="35578">MSLTRVLLALVMLTFGVLRPPAAEPVVWLDYTQAELDRVYDQAVYAPNLAQVLKRQAANSVAARQAIGEPRRLAYGSNATEHLDVYPTAAKNAPIHIYIHGGTWRFGRARDNAFAAELFVRGGAHFVVPDFASVTDHDGNLQPLVDQLRSAIVWVYHHAAAEFGGDRDRIHLSGFSSGGHLAAVMLITDWTRLGLPANVLKSGLIVSGMYDLDPVALSSRREYVTLHAPAIARLSPIHHLNRITGPLIIAHGTLETPEFKRQAREFHRAGQAHGLAAELLIIPESNHFETIETLANPYAPLGRAALRLMGLDVKRNFAPSVAPLE</sequence>
<dbReference type="InterPro" id="IPR029058">
    <property type="entry name" value="AB_hydrolase_fold"/>
</dbReference>
<evidence type="ECO:0000313" key="5">
    <source>
        <dbReference type="Proteomes" id="UP001218638"/>
    </source>
</evidence>
<dbReference type="EMBL" id="CP119075">
    <property type="protein sequence ID" value="WED65903.1"/>
    <property type="molecule type" value="Genomic_DNA"/>
</dbReference>
<dbReference type="PANTHER" id="PTHR48081:SF33">
    <property type="entry name" value="KYNURENINE FORMAMIDASE"/>
    <property type="match status" value="1"/>
</dbReference>
<protein>
    <submittedName>
        <fullName evidence="4">Alpha/beta hydrolase</fullName>
    </submittedName>
</protein>
<evidence type="ECO:0000313" key="4">
    <source>
        <dbReference type="EMBL" id="WED65903.1"/>
    </source>
</evidence>
<reference evidence="4" key="1">
    <citation type="submission" date="2023-03" db="EMBL/GenBank/DDBJ databases">
        <title>Lomoglobus Profundus gen. nov., sp. nov., a novel member of the phylum Verrucomicrobia, isolated from deep-marine sediment of South China Sea.</title>
        <authorList>
            <person name="Ahmad T."/>
            <person name="Ishaq S.E."/>
            <person name="Wang F."/>
        </authorList>
    </citation>
    <scope>NUCLEOTIDE SEQUENCE</scope>
    <source>
        <strain evidence="4">LMO-M01</strain>
    </source>
</reference>
<keyword evidence="2" id="KW-0732">Signal</keyword>
<evidence type="ECO:0000259" key="3">
    <source>
        <dbReference type="Pfam" id="PF20434"/>
    </source>
</evidence>
<evidence type="ECO:0000256" key="2">
    <source>
        <dbReference type="SAM" id="SignalP"/>
    </source>
</evidence>
<evidence type="ECO:0000256" key="1">
    <source>
        <dbReference type="ARBA" id="ARBA00022801"/>
    </source>
</evidence>
<name>A0AAF0CPX7_9BACT</name>
<accession>A0AAF0CPX7</accession>
<keyword evidence="1 4" id="KW-0378">Hydrolase</keyword>
<dbReference type="PROSITE" id="PS00122">
    <property type="entry name" value="CARBOXYLESTERASE_B_1"/>
    <property type="match status" value="1"/>
</dbReference>
<dbReference type="RefSeq" id="WP_330927764.1">
    <property type="nucleotide sequence ID" value="NZ_CP119075.1"/>
</dbReference>
<dbReference type="SUPFAM" id="SSF53474">
    <property type="entry name" value="alpha/beta-Hydrolases"/>
    <property type="match status" value="1"/>
</dbReference>
<proteinExistence type="predicted"/>
<dbReference type="AlphaFoldDB" id="A0AAF0CPX7"/>
<organism evidence="4 5">
    <name type="scientific">Synoicihabitans lomoniglobus</name>
    <dbReference type="NCBI Taxonomy" id="2909285"/>
    <lineage>
        <taxon>Bacteria</taxon>
        <taxon>Pseudomonadati</taxon>
        <taxon>Verrucomicrobiota</taxon>
        <taxon>Opitutia</taxon>
        <taxon>Opitutales</taxon>
        <taxon>Opitutaceae</taxon>
        <taxon>Synoicihabitans</taxon>
    </lineage>
</organism>
<dbReference type="GO" id="GO:0016787">
    <property type="term" value="F:hydrolase activity"/>
    <property type="evidence" value="ECO:0007669"/>
    <property type="project" value="UniProtKB-KW"/>
</dbReference>